<keyword evidence="3" id="KW-1185">Reference proteome</keyword>
<keyword evidence="1" id="KW-0812">Transmembrane</keyword>
<dbReference type="OrthoDB" id="2014935at2"/>
<gene>
    <name evidence="2" type="ORF">SAMN05421541_109260</name>
</gene>
<accession>A0A1I2I7D2</accession>
<feature type="transmembrane region" description="Helical" evidence="1">
    <location>
        <begin position="472"/>
        <end position="495"/>
    </location>
</feature>
<evidence type="ECO:0000313" key="3">
    <source>
        <dbReference type="Proteomes" id="UP000199645"/>
    </source>
</evidence>
<feature type="transmembrane region" description="Helical" evidence="1">
    <location>
        <begin position="248"/>
        <end position="269"/>
    </location>
</feature>
<feature type="transmembrane region" description="Helical" evidence="1">
    <location>
        <begin position="402"/>
        <end position="423"/>
    </location>
</feature>
<keyword evidence="1" id="KW-0472">Membrane</keyword>
<feature type="transmembrane region" description="Helical" evidence="1">
    <location>
        <begin position="204"/>
        <end position="228"/>
    </location>
</feature>
<evidence type="ECO:0000256" key="1">
    <source>
        <dbReference type="SAM" id="Phobius"/>
    </source>
</evidence>
<proteinExistence type="predicted"/>
<feature type="transmembrane region" description="Helical" evidence="1">
    <location>
        <begin position="360"/>
        <end position="381"/>
    </location>
</feature>
<dbReference type="AlphaFoldDB" id="A0A1I2I7D2"/>
<name>A0A1I2I7D2_9ACTN</name>
<feature type="transmembrane region" description="Helical" evidence="1">
    <location>
        <begin position="170"/>
        <end position="192"/>
    </location>
</feature>
<keyword evidence="1" id="KW-1133">Transmembrane helix</keyword>
<dbReference type="STRING" id="35752.SAMN05421541_109260"/>
<dbReference type="EMBL" id="FONV01000009">
    <property type="protein sequence ID" value="SFF36786.1"/>
    <property type="molecule type" value="Genomic_DNA"/>
</dbReference>
<organism evidence="2 3">
    <name type="scientific">Actinoplanes philippinensis</name>
    <dbReference type="NCBI Taxonomy" id="35752"/>
    <lineage>
        <taxon>Bacteria</taxon>
        <taxon>Bacillati</taxon>
        <taxon>Actinomycetota</taxon>
        <taxon>Actinomycetes</taxon>
        <taxon>Micromonosporales</taxon>
        <taxon>Micromonosporaceae</taxon>
        <taxon>Actinoplanes</taxon>
    </lineage>
</organism>
<dbReference type="Proteomes" id="UP000199645">
    <property type="component" value="Unassembled WGS sequence"/>
</dbReference>
<reference evidence="2 3" key="1">
    <citation type="submission" date="2016-10" db="EMBL/GenBank/DDBJ databases">
        <authorList>
            <person name="de Groot N.N."/>
        </authorList>
    </citation>
    <scope>NUCLEOTIDE SEQUENCE [LARGE SCALE GENOMIC DNA]</scope>
    <source>
        <strain evidence="2 3">DSM 43019</strain>
    </source>
</reference>
<protein>
    <submittedName>
        <fullName evidence="2">ABC-2 type transport system permease protein</fullName>
    </submittedName>
</protein>
<sequence>MTAAVVSPAARPASLPAPGRAVSRLAIRQIRRGGLIVVALTSGMTAMVAATFDTVMADPAAAGSLAALAGNPAVRTLFGTPAGLDTSGGFTVWRVGTFTAVLLAAWTIMATTRITRGEEDTGRWDVLLAGRITLRGAVVRHLTAVMLVPVAAAAAMTTVLTMSGTPAGGALVHGIGTGLIGLFFAAAAALAAQIFPARTPATGTAFTVLGVTLLARMVGDGITALQWLRWLSPFGLTELSGPYLHDRVVPLVVLLAATAATALTVPVAAARREVRGGLTAAHTGRPARLGLLGGVEQFAVRRVLRPLAGWALGIGAYFLLVGLTAVSVTEFLAANPAMAGQAAEAGFAGLGSVTGFTATLFALLAMPVGGFVTVRLGAFVAAETDRRLVLLTAQPISRARLLGAEIAATTAAAVTLVTVAGLATWTGVTAIGGELPLTAALQGVWNTLPVAALGLGVCVLATGWAPRLAGTVGALPAVGGFLLLVIAESVGAPSWVREISPYAHLAPVPLTGADWTATAVMLAVAAVLTGAGIAGFRLRDLRS</sequence>
<feature type="transmembrane region" description="Helical" evidence="1">
    <location>
        <begin position="91"/>
        <end position="109"/>
    </location>
</feature>
<feature type="transmembrane region" description="Helical" evidence="1">
    <location>
        <begin position="515"/>
        <end position="536"/>
    </location>
</feature>
<dbReference type="RefSeq" id="WP_093617973.1">
    <property type="nucleotide sequence ID" value="NZ_BOMT01000053.1"/>
</dbReference>
<feature type="transmembrane region" description="Helical" evidence="1">
    <location>
        <begin position="443"/>
        <end position="465"/>
    </location>
</feature>
<feature type="transmembrane region" description="Helical" evidence="1">
    <location>
        <begin position="141"/>
        <end position="164"/>
    </location>
</feature>
<feature type="transmembrane region" description="Helical" evidence="1">
    <location>
        <begin position="307"/>
        <end position="328"/>
    </location>
</feature>
<feature type="transmembrane region" description="Helical" evidence="1">
    <location>
        <begin position="33"/>
        <end position="52"/>
    </location>
</feature>
<evidence type="ECO:0000313" key="2">
    <source>
        <dbReference type="EMBL" id="SFF36786.1"/>
    </source>
</evidence>